<feature type="transmembrane region" description="Helical" evidence="1">
    <location>
        <begin position="67"/>
        <end position="88"/>
    </location>
</feature>
<keyword evidence="1" id="KW-0812">Transmembrane</keyword>
<proteinExistence type="predicted"/>
<keyword evidence="1" id="KW-1133">Transmembrane helix</keyword>
<evidence type="ECO:0000313" key="2">
    <source>
        <dbReference type="EMBL" id="ASF42013.1"/>
    </source>
</evidence>
<sequence length="160" mass="18337">MLLTKTEKTAGIVLAILLLLLTLSGSGYFFFTLKVNFVQWLAYNACSPSSLVYLACFIAFWLTKKSFWLPLAFLPMYYFGTMGLFTFTWSGANIFAQLSHITMTLNLLWAGYTLYRIGDYKGFAQGLLWSILLFVPYIAFVMYYCRTHAEEISNLLQMTP</sequence>
<gene>
    <name evidence="2" type="ORF">CBG49_02290</name>
</gene>
<keyword evidence="1" id="KW-0472">Membrane</keyword>
<feature type="transmembrane region" description="Helical" evidence="1">
    <location>
        <begin position="94"/>
        <end position="115"/>
    </location>
</feature>
<accession>A0A1Z4BL61</accession>
<dbReference type="EMBL" id="CP022022">
    <property type="protein sequence ID" value="ASF42013.1"/>
    <property type="molecule type" value="Genomic_DNA"/>
</dbReference>
<feature type="transmembrane region" description="Helical" evidence="1">
    <location>
        <begin position="12"/>
        <end position="31"/>
    </location>
</feature>
<dbReference type="Proteomes" id="UP000197007">
    <property type="component" value="Chromosome"/>
</dbReference>
<dbReference type="AlphaFoldDB" id="A0A1Z4BL61"/>
<dbReference type="RefSeq" id="WP_088593205.1">
    <property type="nucleotide sequence ID" value="NZ_CP022022.1"/>
</dbReference>
<evidence type="ECO:0000256" key="1">
    <source>
        <dbReference type="SAM" id="Phobius"/>
    </source>
</evidence>
<reference evidence="3" key="1">
    <citation type="submission" date="2017-06" db="EMBL/GenBank/DDBJ databases">
        <title>Complete genome sequence of Capnocytophaga sp. KCOM 1579 (=ChDC OS43) isolated from a human refractory periapical abscess lesion.</title>
        <authorList>
            <person name="Kook J.-K."/>
            <person name="Park S.-N."/>
            <person name="Lim Y.K."/>
            <person name="Roh H."/>
        </authorList>
    </citation>
    <scope>NUCLEOTIDE SEQUENCE [LARGE SCALE GENOMIC DNA]</scope>
    <source>
        <strain evidence="3">ChDC OS43</strain>
    </source>
</reference>
<organism evidence="2 3">
    <name type="scientific">Capnocytophaga endodontalis</name>
    <dbReference type="NCBI Taxonomy" id="2708117"/>
    <lineage>
        <taxon>Bacteria</taxon>
        <taxon>Pseudomonadati</taxon>
        <taxon>Bacteroidota</taxon>
        <taxon>Flavobacteriia</taxon>
        <taxon>Flavobacteriales</taxon>
        <taxon>Flavobacteriaceae</taxon>
        <taxon>Capnocytophaga</taxon>
    </lineage>
</organism>
<evidence type="ECO:0000313" key="3">
    <source>
        <dbReference type="Proteomes" id="UP000197007"/>
    </source>
</evidence>
<keyword evidence="3" id="KW-1185">Reference proteome</keyword>
<name>A0A1Z4BL61_9FLAO</name>
<feature type="transmembrane region" description="Helical" evidence="1">
    <location>
        <begin position="37"/>
        <end position="60"/>
    </location>
</feature>
<feature type="transmembrane region" description="Helical" evidence="1">
    <location>
        <begin position="127"/>
        <end position="144"/>
    </location>
</feature>
<protein>
    <submittedName>
        <fullName evidence="2">Uncharacterized protein</fullName>
    </submittedName>
</protein>
<dbReference type="KEGG" id="capn:CBG49_02290"/>